<reference evidence="2 4" key="1">
    <citation type="submission" date="2018-08" db="EMBL/GenBank/DDBJ databases">
        <authorList>
            <person name="Laetsch R D."/>
            <person name="Stevens L."/>
            <person name="Kumar S."/>
            <person name="Blaxter L. M."/>
        </authorList>
    </citation>
    <scope>NUCLEOTIDE SEQUENCE [LARGE SCALE GENOMIC DNA]</scope>
</reference>
<keyword evidence="4" id="KW-1185">Reference proteome</keyword>
<proteinExistence type="predicted"/>
<dbReference type="EMBL" id="UYRX01000104">
    <property type="protein sequence ID" value="VDK74023.1"/>
    <property type="molecule type" value="Genomic_DNA"/>
</dbReference>
<evidence type="ECO:0000256" key="1">
    <source>
        <dbReference type="SAM" id="MobiDB-lite"/>
    </source>
</evidence>
<evidence type="ECO:0000313" key="2">
    <source>
        <dbReference type="EMBL" id="VDK74016.1"/>
    </source>
</evidence>
<accession>A0A3P6SGV3</accession>
<name>A0A3P6SGV3_LITSI</name>
<dbReference type="Proteomes" id="UP000277928">
    <property type="component" value="Unassembled WGS sequence"/>
</dbReference>
<gene>
    <name evidence="2" type="ORF">NLS_LOCUS2313</name>
    <name evidence="3" type="ORF">NLS_LOCUS2320</name>
</gene>
<protein>
    <submittedName>
        <fullName evidence="2">Uncharacterized protein</fullName>
    </submittedName>
</protein>
<sequence>MLPRLRDPHGVPGRNHKADHKGLPRLKGDYGEISPDCLQANQARCDSVDSMVRNDNGATNGSMKHTANPVLMDVIVKIKNQAELVTQNVYFYKFFSILIFEVVEMEF</sequence>
<dbReference type="EMBL" id="UYRX01000104">
    <property type="protein sequence ID" value="VDK74016.1"/>
    <property type="molecule type" value="Genomic_DNA"/>
</dbReference>
<evidence type="ECO:0000313" key="3">
    <source>
        <dbReference type="EMBL" id="VDK74023.1"/>
    </source>
</evidence>
<evidence type="ECO:0000313" key="4">
    <source>
        <dbReference type="Proteomes" id="UP000277928"/>
    </source>
</evidence>
<dbReference type="AlphaFoldDB" id="A0A3P6SGV3"/>
<organism evidence="2 4">
    <name type="scientific">Litomosoides sigmodontis</name>
    <name type="common">Filarial nematode worm</name>
    <dbReference type="NCBI Taxonomy" id="42156"/>
    <lineage>
        <taxon>Eukaryota</taxon>
        <taxon>Metazoa</taxon>
        <taxon>Ecdysozoa</taxon>
        <taxon>Nematoda</taxon>
        <taxon>Chromadorea</taxon>
        <taxon>Rhabditida</taxon>
        <taxon>Spirurina</taxon>
        <taxon>Spiruromorpha</taxon>
        <taxon>Filarioidea</taxon>
        <taxon>Onchocercidae</taxon>
        <taxon>Litomosoides</taxon>
    </lineage>
</organism>
<feature type="region of interest" description="Disordered" evidence="1">
    <location>
        <begin position="1"/>
        <end position="25"/>
    </location>
</feature>